<dbReference type="SUPFAM" id="SSF56112">
    <property type="entry name" value="Protein kinase-like (PK-like)"/>
    <property type="match status" value="1"/>
</dbReference>
<dbReference type="InterPro" id="IPR011009">
    <property type="entry name" value="Kinase-like_dom_sf"/>
</dbReference>
<evidence type="ECO:0000259" key="1">
    <source>
        <dbReference type="PROSITE" id="PS50011"/>
    </source>
</evidence>
<sequence>MNGYGLSKHCLRALLPVRGNFITLNSEVSVPDLPPLSWRQILDACINVARGLLLPSYRGRETVYNSQGYDVKMTNILLDESCVAKMADLELSKDGPALDHTNGSAAVKGTFRYLDPEYFRRQKLTKKSDVYSFGVVLFEIICGSTSLRVLT</sequence>
<reference evidence="2 3" key="1">
    <citation type="submission" date="2020-10" db="EMBL/GenBank/DDBJ databases">
        <title>The Coptis chinensis genome and diversification of protoberbering-type alkaloids.</title>
        <authorList>
            <person name="Wang B."/>
            <person name="Shu S."/>
            <person name="Song C."/>
            <person name="Liu Y."/>
        </authorList>
    </citation>
    <scope>NUCLEOTIDE SEQUENCE [LARGE SCALE GENOMIC DNA]</scope>
    <source>
        <strain evidence="2">HL-2020</strain>
        <tissue evidence="2">Leaf</tissue>
    </source>
</reference>
<protein>
    <recommendedName>
        <fullName evidence="1">Protein kinase domain-containing protein</fullName>
    </recommendedName>
</protein>
<dbReference type="Gene3D" id="1.10.510.10">
    <property type="entry name" value="Transferase(Phosphotransferase) domain 1"/>
    <property type="match status" value="1"/>
</dbReference>
<dbReference type="InterPro" id="IPR001245">
    <property type="entry name" value="Ser-Thr/Tyr_kinase_cat_dom"/>
</dbReference>
<dbReference type="PANTHER" id="PTHR27003">
    <property type="entry name" value="OS07G0166700 PROTEIN"/>
    <property type="match status" value="1"/>
</dbReference>
<dbReference type="InterPro" id="IPR000719">
    <property type="entry name" value="Prot_kinase_dom"/>
</dbReference>
<dbReference type="GO" id="GO:0004714">
    <property type="term" value="F:transmembrane receptor protein tyrosine kinase activity"/>
    <property type="evidence" value="ECO:0007669"/>
    <property type="project" value="InterPro"/>
</dbReference>
<dbReference type="PROSITE" id="PS50011">
    <property type="entry name" value="PROTEIN_KINASE_DOM"/>
    <property type="match status" value="1"/>
</dbReference>
<gene>
    <name evidence="2" type="ORF">IFM89_000758</name>
</gene>
<name>A0A835ITC6_9MAGN</name>
<dbReference type="AlphaFoldDB" id="A0A835ITC6"/>
<dbReference type="EMBL" id="JADFTS010000001">
    <property type="protein sequence ID" value="KAF9623269.1"/>
    <property type="molecule type" value="Genomic_DNA"/>
</dbReference>
<dbReference type="GO" id="GO:0009506">
    <property type="term" value="C:plasmodesma"/>
    <property type="evidence" value="ECO:0007669"/>
    <property type="project" value="TreeGrafter"/>
</dbReference>
<dbReference type="InterPro" id="IPR045272">
    <property type="entry name" value="ANXUR1/2-like"/>
</dbReference>
<dbReference type="OrthoDB" id="4062651at2759"/>
<proteinExistence type="predicted"/>
<dbReference type="PANTHER" id="PTHR27003:SF454">
    <property type="entry name" value="OS04G0619600 PROTEIN"/>
    <property type="match status" value="1"/>
</dbReference>
<dbReference type="GO" id="GO:0005524">
    <property type="term" value="F:ATP binding"/>
    <property type="evidence" value="ECO:0007669"/>
    <property type="project" value="InterPro"/>
</dbReference>
<dbReference type="Proteomes" id="UP000631114">
    <property type="component" value="Unassembled WGS sequence"/>
</dbReference>
<evidence type="ECO:0000313" key="2">
    <source>
        <dbReference type="EMBL" id="KAF9623269.1"/>
    </source>
</evidence>
<comment type="caution">
    <text evidence="2">The sequence shown here is derived from an EMBL/GenBank/DDBJ whole genome shotgun (WGS) entry which is preliminary data.</text>
</comment>
<evidence type="ECO:0000313" key="3">
    <source>
        <dbReference type="Proteomes" id="UP000631114"/>
    </source>
</evidence>
<accession>A0A835ITC6</accession>
<dbReference type="GO" id="GO:0005886">
    <property type="term" value="C:plasma membrane"/>
    <property type="evidence" value="ECO:0007669"/>
    <property type="project" value="TreeGrafter"/>
</dbReference>
<keyword evidence="3" id="KW-1185">Reference proteome</keyword>
<dbReference type="Pfam" id="PF07714">
    <property type="entry name" value="PK_Tyr_Ser-Thr"/>
    <property type="match status" value="1"/>
</dbReference>
<feature type="domain" description="Protein kinase" evidence="1">
    <location>
        <begin position="1"/>
        <end position="151"/>
    </location>
</feature>
<organism evidence="2 3">
    <name type="scientific">Coptis chinensis</name>
    <dbReference type="NCBI Taxonomy" id="261450"/>
    <lineage>
        <taxon>Eukaryota</taxon>
        <taxon>Viridiplantae</taxon>
        <taxon>Streptophyta</taxon>
        <taxon>Embryophyta</taxon>
        <taxon>Tracheophyta</taxon>
        <taxon>Spermatophyta</taxon>
        <taxon>Magnoliopsida</taxon>
        <taxon>Ranunculales</taxon>
        <taxon>Ranunculaceae</taxon>
        <taxon>Coptidoideae</taxon>
        <taxon>Coptis</taxon>
    </lineage>
</organism>